<dbReference type="EMBL" id="JAWDJX010000001">
    <property type="protein sequence ID" value="KAK3059234.1"/>
    <property type="molecule type" value="Genomic_DNA"/>
</dbReference>
<reference evidence="2" key="1">
    <citation type="submission" date="2023-04" db="EMBL/GenBank/DDBJ databases">
        <title>Black Yeasts Isolated from many extreme environments.</title>
        <authorList>
            <person name="Coleine C."/>
            <person name="Stajich J.E."/>
            <person name="Selbmann L."/>
        </authorList>
    </citation>
    <scope>NUCLEOTIDE SEQUENCE</scope>
    <source>
        <strain evidence="2">CCFEE 5312</strain>
    </source>
</reference>
<evidence type="ECO:0000313" key="2">
    <source>
        <dbReference type="EMBL" id="KAK3059234.1"/>
    </source>
</evidence>
<gene>
    <name evidence="2" type="ORF">LTR09_000800</name>
</gene>
<feature type="compositionally biased region" description="Low complexity" evidence="1">
    <location>
        <begin position="17"/>
        <end position="32"/>
    </location>
</feature>
<dbReference type="Proteomes" id="UP001271007">
    <property type="component" value="Unassembled WGS sequence"/>
</dbReference>
<evidence type="ECO:0008006" key="4">
    <source>
        <dbReference type="Google" id="ProtNLM"/>
    </source>
</evidence>
<accession>A0AAJ0LXS7</accession>
<comment type="caution">
    <text evidence="2">The sequence shown here is derived from an EMBL/GenBank/DDBJ whole genome shotgun (WGS) entry which is preliminary data.</text>
</comment>
<protein>
    <recommendedName>
        <fullName evidence="4">F-box domain-containing protein</fullName>
    </recommendedName>
</protein>
<keyword evidence="3" id="KW-1185">Reference proteome</keyword>
<proteinExistence type="predicted"/>
<evidence type="ECO:0000256" key="1">
    <source>
        <dbReference type="SAM" id="MobiDB-lite"/>
    </source>
</evidence>
<evidence type="ECO:0000313" key="3">
    <source>
        <dbReference type="Proteomes" id="UP001271007"/>
    </source>
</evidence>
<organism evidence="2 3">
    <name type="scientific">Extremus antarcticus</name>
    <dbReference type="NCBI Taxonomy" id="702011"/>
    <lineage>
        <taxon>Eukaryota</taxon>
        <taxon>Fungi</taxon>
        <taxon>Dikarya</taxon>
        <taxon>Ascomycota</taxon>
        <taxon>Pezizomycotina</taxon>
        <taxon>Dothideomycetes</taxon>
        <taxon>Dothideomycetidae</taxon>
        <taxon>Mycosphaerellales</taxon>
        <taxon>Extremaceae</taxon>
        <taxon>Extremus</taxon>
    </lineage>
</organism>
<feature type="region of interest" description="Disordered" evidence="1">
    <location>
        <begin position="1"/>
        <end position="32"/>
    </location>
</feature>
<dbReference type="AlphaFoldDB" id="A0AAJ0LXS7"/>
<name>A0AAJ0LXS7_9PEZI</name>
<sequence>MTVGAEATGPANSAIMSVSQSSSQQPQSSPQQSVFDLPELFEMVLTNLNPRDIIRAAGTNKTGRDASFWIPLFGRCEEGYMRTHSRGPSFSVSKCHDGYGKTSFSIQFGQTSARAWAHARLPSTGTPGHGMLLCQPPVKRAVVRLYCFHEWKGGCRGAVTSNALRRSIDWNTGLTIGDISDAIGILRETHRTRKDDIWNGTWVKLPAATVSFDSLLTEDSFLEMLWGEEKKK</sequence>